<evidence type="ECO:0000313" key="7">
    <source>
        <dbReference type="Proteomes" id="UP000004394"/>
    </source>
</evidence>
<dbReference type="SUPFAM" id="SSF54060">
    <property type="entry name" value="His-Me finger endonucleases"/>
    <property type="match status" value="1"/>
</dbReference>
<dbReference type="PANTHER" id="PTHR33607">
    <property type="entry name" value="ENDONUCLEASE-1"/>
    <property type="match status" value="1"/>
</dbReference>
<dbReference type="STRING" id="862515.HMPREF0658_0217"/>
<keyword evidence="5" id="KW-0732">Signal</keyword>
<feature type="region of interest" description="Disordered" evidence="4">
    <location>
        <begin position="284"/>
        <end position="307"/>
    </location>
</feature>
<evidence type="ECO:0000256" key="4">
    <source>
        <dbReference type="SAM" id="MobiDB-lite"/>
    </source>
</evidence>
<dbReference type="AlphaFoldDB" id="E0NPW6"/>
<keyword evidence="7" id="KW-1185">Reference proteome</keyword>
<evidence type="ECO:0000313" key="6">
    <source>
        <dbReference type="EMBL" id="EFM02842.1"/>
    </source>
</evidence>
<dbReference type="HOGENOM" id="CLU_039165_0_0_10"/>
<dbReference type="InterPro" id="IPR007346">
    <property type="entry name" value="Endonuclease-I"/>
</dbReference>
<keyword evidence="3 6" id="KW-0378">Hydrolase</keyword>
<protein>
    <submittedName>
        <fullName evidence="6">Nuclease, EndA/NucM family</fullName>
        <ecNumber evidence="6">3.1.-.-</ecNumber>
    </submittedName>
</protein>
<evidence type="ECO:0000256" key="3">
    <source>
        <dbReference type="ARBA" id="ARBA00022801"/>
    </source>
</evidence>
<dbReference type="BioCyc" id="PMAR862515-HMP:GMOO-227-MONOMER"/>
<keyword evidence="2" id="KW-0540">Nuclease</keyword>
<dbReference type="PANTHER" id="PTHR33607:SF2">
    <property type="entry name" value="ENDONUCLEASE-1"/>
    <property type="match status" value="1"/>
</dbReference>
<dbReference type="InterPro" id="IPR044925">
    <property type="entry name" value="His-Me_finger_sf"/>
</dbReference>
<name>E0NPW6_9BACT</name>
<dbReference type="eggNOG" id="COG2356">
    <property type="taxonomic scope" value="Bacteria"/>
</dbReference>
<dbReference type="GO" id="GO:0016787">
    <property type="term" value="F:hydrolase activity"/>
    <property type="evidence" value="ECO:0007669"/>
    <property type="project" value="UniProtKB-KW"/>
</dbReference>
<dbReference type="Proteomes" id="UP000004394">
    <property type="component" value="Unassembled WGS sequence"/>
</dbReference>
<dbReference type="Pfam" id="PF04231">
    <property type="entry name" value="Endonuclease_1"/>
    <property type="match status" value="1"/>
</dbReference>
<feature type="compositionally biased region" description="Pro residues" evidence="4">
    <location>
        <begin position="289"/>
        <end position="305"/>
    </location>
</feature>
<evidence type="ECO:0000256" key="2">
    <source>
        <dbReference type="ARBA" id="ARBA00022722"/>
    </source>
</evidence>
<comment type="caution">
    <text evidence="6">The sequence shown here is derived from an EMBL/GenBank/DDBJ whole genome shotgun (WGS) entry which is preliminary data.</text>
</comment>
<proteinExistence type="inferred from homology"/>
<gene>
    <name evidence="6" type="ORF">HMPREF0658_0217</name>
</gene>
<reference evidence="6" key="1">
    <citation type="submission" date="2010-07" db="EMBL/GenBank/DDBJ databases">
        <authorList>
            <person name="Muzny D."/>
            <person name="Qin X."/>
            <person name="Deng J."/>
            <person name="Jiang H."/>
            <person name="Liu Y."/>
            <person name="Qu J."/>
            <person name="Song X.-Z."/>
            <person name="Zhang L."/>
            <person name="Thornton R."/>
            <person name="Coyle M."/>
            <person name="Francisco L."/>
            <person name="Jackson L."/>
            <person name="Javaid M."/>
            <person name="Korchina V."/>
            <person name="Kovar C."/>
            <person name="Mata R."/>
            <person name="Mathew T."/>
            <person name="Ngo R."/>
            <person name="Nguyen L."/>
            <person name="Nguyen N."/>
            <person name="Okwuonu G."/>
            <person name="Ongeri F."/>
            <person name="Pham C."/>
            <person name="Simmons D."/>
            <person name="Wilczek-Boney K."/>
            <person name="Hale W."/>
            <person name="Jakkamsetti A."/>
            <person name="Pham P."/>
            <person name="Ruth R."/>
            <person name="San Lucas F."/>
            <person name="Warren J."/>
            <person name="Zhang J."/>
            <person name="Zhao Z."/>
            <person name="Zhou C."/>
            <person name="Zhu D."/>
            <person name="Lee S."/>
            <person name="Bess C."/>
            <person name="Blankenburg K."/>
            <person name="Forbes L."/>
            <person name="Fu Q."/>
            <person name="Gubbala S."/>
            <person name="Hirani K."/>
            <person name="Jayaseelan J.C."/>
            <person name="Lara F."/>
            <person name="Munidasa M."/>
            <person name="Palculict T."/>
            <person name="Patil S."/>
            <person name="Pu L.-L."/>
            <person name="Saada N."/>
            <person name="Tang L."/>
            <person name="Weissenberger G."/>
            <person name="Zhu Y."/>
            <person name="Hemphill L."/>
            <person name="Shang Y."/>
            <person name="Youmans B."/>
            <person name="Ayvaz T."/>
            <person name="Ross M."/>
            <person name="Santibanez J."/>
            <person name="Aqrawi P."/>
            <person name="Gross S."/>
            <person name="Joshi V."/>
            <person name="Fowler G."/>
            <person name="Nazareth L."/>
            <person name="Reid J."/>
            <person name="Worley K."/>
            <person name="Petrosino J."/>
            <person name="Highlander S."/>
            <person name="Gibbs R."/>
        </authorList>
    </citation>
    <scope>NUCLEOTIDE SEQUENCE [LARGE SCALE GENOMIC DNA]</scope>
    <source>
        <strain evidence="6">DSM 16973</strain>
    </source>
</reference>
<feature type="signal peptide" evidence="5">
    <location>
        <begin position="1"/>
        <end position="30"/>
    </location>
</feature>
<dbReference type="GO" id="GO:0004518">
    <property type="term" value="F:nuclease activity"/>
    <property type="evidence" value="ECO:0007669"/>
    <property type="project" value="UniProtKB-KW"/>
</dbReference>
<dbReference type="EMBL" id="AEEI01000008">
    <property type="protein sequence ID" value="EFM02842.1"/>
    <property type="molecule type" value="Genomic_DNA"/>
</dbReference>
<feature type="chain" id="PRO_5003138107" evidence="5">
    <location>
        <begin position="31"/>
        <end position="517"/>
    </location>
</feature>
<evidence type="ECO:0000256" key="5">
    <source>
        <dbReference type="SAM" id="SignalP"/>
    </source>
</evidence>
<comment type="similarity">
    <text evidence="1">Belongs to the EndA/NucM nuclease family.</text>
</comment>
<sequence length="517" mass="56768">MIIENLYIMKRKRFAGLLLTLVWASATAWGQGPHGTGTYYASADGKKGQGLKTELSAIIGQGVKDLGYGGLWNAYRTTDVRADGKIWDMYSSTTSYDPVTGHAGNYRKEGDMYNREHSIPQSWFRKASPMKSDLFHVYPTDGYVNNKRSNYPFGETNGEIYQSNGGHSKLGACTTAGYSGTVFEPADEYKGDFARTYFYMATRYENEISTWGGGVFGHGTYPGIADWALKMFIRWAKNDPVSEKEIKRNNEVYKLQHNRNPFIDYPGLEQFIWGDSVNVVFRYTNSETPPTPPKPNPNPDDPIMPPAGTQVFKKVTSAADLQAGRTYLIVHETGSKALSAAEANRYRKVAPVVINSQTITTETGVAGKPYMLTLGGTDGAYTFYDAIGGKYLSYSGSSNGIYTADAATSTEAQWSITIEADGTALIKSAAVPGRAIFYNPHSPRFACYTLTKGMDAVTLYVNAPVTAIHPLLTTDDALVDVYGIDGRKVRHGVKQGDAFRGLPQGIYIVGGKKYIVR</sequence>
<evidence type="ECO:0000256" key="1">
    <source>
        <dbReference type="ARBA" id="ARBA00006429"/>
    </source>
</evidence>
<accession>E0NPW6</accession>
<organism evidence="6 7">
    <name type="scientific">Hoylesella marshii DSM 16973 = JCM 13450</name>
    <dbReference type="NCBI Taxonomy" id="862515"/>
    <lineage>
        <taxon>Bacteria</taxon>
        <taxon>Pseudomonadati</taxon>
        <taxon>Bacteroidota</taxon>
        <taxon>Bacteroidia</taxon>
        <taxon>Bacteroidales</taxon>
        <taxon>Prevotellaceae</taxon>
        <taxon>Hoylesella</taxon>
    </lineage>
</organism>
<dbReference type="EC" id="3.1.-.-" evidence="6"/>